<dbReference type="SUPFAM" id="SSF56931">
    <property type="entry name" value="Outer membrane phospholipase A (OMPLA)"/>
    <property type="match status" value="1"/>
</dbReference>
<sequence length="376" mass="41897">MMKRPAALGLLATPLLALGIIGQVNAQSTLSPSEREAMEARVQELQSELAKLQSQLGESPATTSTALSSNSASSSSDVSVSNELVTNGTIAAVAESGADELAQERRQLEEESESNPFAITTHHRNYILPISYNQKPNEASFVGEEGREMDNTEVKFQFSAKFNIAEDLLFDNGDVFFAYTQRSWWQAYNGEESAPFRETNYEPEVFVDFQNDYELWGWTNIGNRVAFNHQSNGRSGELSRSWNRVILTSTWVNDDWAFVATPHWRVPEDDNSDDNPDIEEYVGYADFTIAHQLFKNHEASLLLRGNPDDGHYGGQLDYSWPLFGKVRGHVQYYNGYGESLIDYNAKTNRLGIGFSLNPLFPSGSGSTDSSSITSSY</sequence>
<keyword evidence="9" id="KW-0812">Transmembrane</keyword>
<dbReference type="GO" id="GO:0005509">
    <property type="term" value="F:calcium ion binding"/>
    <property type="evidence" value="ECO:0007669"/>
    <property type="project" value="TreeGrafter"/>
</dbReference>
<feature type="region of interest" description="Disordered" evidence="21">
    <location>
        <begin position="49"/>
        <end position="80"/>
    </location>
</feature>
<evidence type="ECO:0000256" key="18">
    <source>
        <dbReference type="PIRSR" id="PIRSR603187-1"/>
    </source>
</evidence>
<evidence type="ECO:0000256" key="3">
    <source>
        <dbReference type="ARBA" id="ARBA00010525"/>
    </source>
</evidence>
<feature type="binding site" description="in dimeric form" evidence="19">
    <location>
        <position position="239"/>
    </location>
    <ligand>
        <name>Ca(2+)</name>
        <dbReference type="ChEBI" id="CHEBI:29108"/>
        <label>1</label>
    </ligand>
</feature>
<dbReference type="InterPro" id="IPR003187">
    <property type="entry name" value="PLipase_A1"/>
</dbReference>
<keyword evidence="17 20" id="KW-0998">Cell outer membrane</keyword>
<evidence type="ECO:0000256" key="11">
    <source>
        <dbReference type="ARBA" id="ARBA00022729"/>
    </source>
</evidence>
<evidence type="ECO:0000256" key="12">
    <source>
        <dbReference type="ARBA" id="ARBA00022801"/>
    </source>
</evidence>
<comment type="catalytic activity">
    <reaction evidence="1 20">
        <text>a 1,2-diacyl-sn-glycero-3-phosphocholine + H2O = a 2-acyl-sn-glycero-3-phosphocholine + a fatty acid + H(+)</text>
        <dbReference type="Rhea" id="RHEA:18689"/>
        <dbReference type="ChEBI" id="CHEBI:15377"/>
        <dbReference type="ChEBI" id="CHEBI:15378"/>
        <dbReference type="ChEBI" id="CHEBI:28868"/>
        <dbReference type="ChEBI" id="CHEBI:57643"/>
        <dbReference type="ChEBI" id="CHEBI:57875"/>
        <dbReference type="EC" id="3.1.1.32"/>
    </reaction>
</comment>
<dbReference type="KEGG" id="hhu:AR456_06825"/>
<dbReference type="AlphaFoldDB" id="W1N6K6"/>
<dbReference type="RefSeq" id="WP_021820628.1">
    <property type="nucleotide sequence ID" value="NZ_AVBC01000039.1"/>
</dbReference>
<dbReference type="EMBL" id="AVBC01000039">
    <property type="protein sequence ID" value="ERL50575.1"/>
    <property type="molecule type" value="Genomic_DNA"/>
</dbReference>
<evidence type="ECO:0000256" key="5">
    <source>
        <dbReference type="ARBA" id="ARBA00013179"/>
    </source>
</evidence>
<keyword evidence="14 20" id="KW-0442">Lipid degradation</keyword>
<keyword evidence="10 19" id="KW-0479">Metal-binding</keyword>
<evidence type="ECO:0000256" key="15">
    <source>
        <dbReference type="ARBA" id="ARBA00023098"/>
    </source>
</evidence>
<evidence type="ECO:0000256" key="10">
    <source>
        <dbReference type="ARBA" id="ARBA00022723"/>
    </source>
</evidence>
<evidence type="ECO:0000256" key="17">
    <source>
        <dbReference type="ARBA" id="ARBA00023237"/>
    </source>
</evidence>
<keyword evidence="15 20" id="KW-0443">Lipid metabolism</keyword>
<dbReference type="STRING" id="1178482.AR456_06825"/>
<comment type="similarity">
    <text evidence="3 20">Belongs to the phospholipase A1 family.</text>
</comment>
<evidence type="ECO:0000256" key="21">
    <source>
        <dbReference type="SAM" id="MobiDB-lite"/>
    </source>
</evidence>
<keyword evidence="11 20" id="KW-0732">Signal</keyword>
<feature type="active site" description="Proton acceptor" evidence="18">
    <location>
        <position position="229"/>
    </location>
</feature>
<dbReference type="GO" id="GO:0016042">
    <property type="term" value="P:lipid catabolic process"/>
    <property type="evidence" value="ECO:0007669"/>
    <property type="project" value="UniProtKB-KW"/>
</dbReference>
<keyword evidence="16" id="KW-0472">Membrane</keyword>
<keyword evidence="12 20" id="KW-0378">Hydrolase</keyword>
<keyword evidence="13 19" id="KW-0106">Calcium</keyword>
<feature type="signal peptide" evidence="20">
    <location>
        <begin position="1"/>
        <end position="26"/>
    </location>
</feature>
<comment type="catalytic activity">
    <reaction evidence="2 20">
        <text>a 1,2-diacyl-sn-glycero-3-phosphocholine + H2O = a 1-acyl-sn-glycero-3-phosphocholine + a fatty acid + H(+)</text>
        <dbReference type="Rhea" id="RHEA:15801"/>
        <dbReference type="ChEBI" id="CHEBI:15377"/>
        <dbReference type="ChEBI" id="CHEBI:15378"/>
        <dbReference type="ChEBI" id="CHEBI:28868"/>
        <dbReference type="ChEBI" id="CHEBI:57643"/>
        <dbReference type="ChEBI" id="CHEBI:58168"/>
        <dbReference type="EC" id="3.1.1.4"/>
    </reaction>
</comment>
<keyword evidence="8" id="KW-1134">Transmembrane beta strand</keyword>
<evidence type="ECO:0000256" key="4">
    <source>
        <dbReference type="ARBA" id="ARBA00011702"/>
    </source>
</evidence>
<comment type="cofactor">
    <cofactor evidence="20">
        <name>Ca(2+)</name>
        <dbReference type="ChEBI" id="CHEBI:29108"/>
    </cofactor>
    <text evidence="20">Binds 1 Ca(2+) ion per monomer. In the dimeric form the Ca(2+) is bound by different amino acids with binding of each Ca(2+) shared with ligands coming from each monomer. The Ca(2+) ion may have a role in catalysis.</text>
</comment>
<comment type="subcellular location">
    <subcellularLocation>
        <location evidence="20">Cell outer membrane</location>
        <topology evidence="20">Multi-pass membrane protein</topology>
    </subcellularLocation>
    <text evidence="20">One of the very few enzymes located there.</text>
</comment>
<evidence type="ECO:0000256" key="8">
    <source>
        <dbReference type="ARBA" id="ARBA00022452"/>
    </source>
</evidence>
<dbReference type="Pfam" id="PF02253">
    <property type="entry name" value="PLA1"/>
    <property type="match status" value="1"/>
</dbReference>
<evidence type="ECO:0000256" key="13">
    <source>
        <dbReference type="ARBA" id="ARBA00022837"/>
    </source>
</evidence>
<dbReference type="EC" id="3.1.1.4" evidence="6 20"/>
<comment type="function">
    <text evidence="20">Hydrolysis of phosphatidylcholine with phospholipase A2 (EC 3.1.1.4) and phospholipase A1 (EC 3.1.1.32) activities.</text>
</comment>
<evidence type="ECO:0000256" key="19">
    <source>
        <dbReference type="PIRSR" id="PIRSR603187-2"/>
    </source>
</evidence>
<dbReference type="Proteomes" id="UP000019113">
    <property type="component" value="Unassembled WGS sequence"/>
</dbReference>
<feature type="binding site" description="in dimeric form" evidence="19">
    <location>
        <position position="193"/>
    </location>
    <ligand>
        <name>Ca(2+)</name>
        <dbReference type="ChEBI" id="CHEBI:29108"/>
        <label>1</label>
    </ligand>
</feature>
<evidence type="ECO:0000256" key="20">
    <source>
        <dbReference type="RuleBase" id="RU366027"/>
    </source>
</evidence>
<evidence type="ECO:0000256" key="9">
    <source>
        <dbReference type="ARBA" id="ARBA00022692"/>
    </source>
</evidence>
<dbReference type="PANTHER" id="PTHR40457">
    <property type="entry name" value="PHOSPHOLIPASE A1"/>
    <property type="match status" value="1"/>
</dbReference>
<evidence type="ECO:0000256" key="7">
    <source>
        <dbReference type="ARBA" id="ARBA00021726"/>
    </source>
</evidence>
<dbReference type="OrthoDB" id="188433at2"/>
<comment type="caution">
    <text evidence="22">The sequence shown here is derived from an EMBL/GenBank/DDBJ whole genome shotgun (WGS) entry which is preliminary data.</text>
</comment>
<comment type="subunit">
    <text evidence="4 20">Homodimer; dimerization is reversible, and the dimeric form is the active one.</text>
</comment>
<feature type="chain" id="PRO_5009977385" description="Phospholipase A1" evidence="20">
    <location>
        <begin position="27"/>
        <end position="376"/>
    </location>
</feature>
<evidence type="ECO:0000256" key="14">
    <source>
        <dbReference type="ARBA" id="ARBA00022963"/>
    </source>
</evidence>
<dbReference type="PANTHER" id="PTHR40457:SF1">
    <property type="entry name" value="PHOSPHOLIPASE A1"/>
    <property type="match status" value="1"/>
</dbReference>
<dbReference type="GO" id="GO:0009279">
    <property type="term" value="C:cell outer membrane"/>
    <property type="evidence" value="ECO:0007669"/>
    <property type="project" value="UniProtKB-SubCell"/>
</dbReference>
<feature type="active site" description="Nucleophile" evidence="18">
    <location>
        <position position="231"/>
    </location>
</feature>
<feature type="compositionally biased region" description="Low complexity" evidence="21">
    <location>
        <begin position="59"/>
        <end position="80"/>
    </location>
</feature>
<proteinExistence type="inferred from homology"/>
<evidence type="ECO:0000256" key="1">
    <source>
        <dbReference type="ARBA" id="ARBA00000111"/>
    </source>
</evidence>
<evidence type="ECO:0000256" key="2">
    <source>
        <dbReference type="ARBA" id="ARBA00001604"/>
    </source>
</evidence>
<dbReference type="CDD" id="cd00541">
    <property type="entry name" value="OMPLA"/>
    <property type="match status" value="1"/>
</dbReference>
<dbReference type="EC" id="3.1.1.32" evidence="5 20"/>
<reference evidence="22 23" key="1">
    <citation type="submission" date="2013-08" db="EMBL/GenBank/DDBJ databases">
        <title>draft genome of Halomonas huanghegensis, strain BJGMM-B45T.</title>
        <authorList>
            <person name="Miao C."/>
            <person name="Wan Y."/>
            <person name="Jin W."/>
        </authorList>
    </citation>
    <scope>NUCLEOTIDE SEQUENCE [LARGE SCALE GENOMIC DNA]</scope>
    <source>
        <strain evidence="22 23">BJGMM-B45</strain>
    </source>
</reference>
<accession>W1N6K6</accession>
<feature type="binding site" description="in dimeric form" evidence="19">
    <location>
        <position position="274"/>
    </location>
    <ligand>
        <name>Ca(2+)</name>
        <dbReference type="ChEBI" id="CHEBI:29108"/>
        <label>1</label>
    </ligand>
</feature>
<dbReference type="InterPro" id="IPR036541">
    <property type="entry name" value="PLipase_A1_sf"/>
</dbReference>
<dbReference type="PATRIC" id="fig|1178482.3.peg.3671"/>
<keyword evidence="23" id="KW-1185">Reference proteome</keyword>
<evidence type="ECO:0000256" key="16">
    <source>
        <dbReference type="ARBA" id="ARBA00023136"/>
    </source>
</evidence>
<name>W1N6K6_9GAMM</name>
<evidence type="ECO:0000256" key="6">
    <source>
        <dbReference type="ARBA" id="ARBA00013278"/>
    </source>
</evidence>
<evidence type="ECO:0000313" key="22">
    <source>
        <dbReference type="EMBL" id="ERL50575.1"/>
    </source>
</evidence>
<feature type="binding site" description="in dimeric form" evidence="19">
    <location>
        <position position="234"/>
    </location>
    <ligand>
        <name>Ca(2+)</name>
        <dbReference type="ChEBI" id="CHEBI:29108"/>
        <label>1</label>
    </ligand>
</feature>
<dbReference type="Gene3D" id="2.40.230.10">
    <property type="entry name" value="Phospholipase A1"/>
    <property type="match status" value="1"/>
</dbReference>
<dbReference type="GO" id="GO:0008970">
    <property type="term" value="F:phospholipase A1 activity"/>
    <property type="evidence" value="ECO:0007669"/>
    <property type="project" value="UniProtKB-EC"/>
</dbReference>
<dbReference type="eggNOG" id="COG2829">
    <property type="taxonomic scope" value="Bacteria"/>
</dbReference>
<gene>
    <name evidence="22" type="ORF">BJB45_05455</name>
</gene>
<organism evidence="22 23">
    <name type="scientific">Halomonas huangheensis</name>
    <dbReference type="NCBI Taxonomy" id="1178482"/>
    <lineage>
        <taxon>Bacteria</taxon>
        <taxon>Pseudomonadati</taxon>
        <taxon>Pseudomonadota</taxon>
        <taxon>Gammaproteobacteria</taxon>
        <taxon>Oceanospirillales</taxon>
        <taxon>Halomonadaceae</taxon>
        <taxon>Halomonas</taxon>
    </lineage>
</organism>
<protein>
    <recommendedName>
        <fullName evidence="7 20">Phospholipase A1</fullName>
        <ecNumber evidence="5 20">3.1.1.32</ecNumber>
        <ecNumber evidence="6 20">3.1.1.4</ecNumber>
    </recommendedName>
    <alternativeName>
        <fullName evidence="20">Phosphatidylcholine 1-acylhydrolase</fullName>
    </alternativeName>
</protein>
<evidence type="ECO:0000313" key="23">
    <source>
        <dbReference type="Proteomes" id="UP000019113"/>
    </source>
</evidence>
<dbReference type="GO" id="GO:0004623">
    <property type="term" value="F:phospholipase A2 activity"/>
    <property type="evidence" value="ECO:0007669"/>
    <property type="project" value="UniProtKB-EC"/>
</dbReference>
<dbReference type="PRINTS" id="PR01486">
    <property type="entry name" value="PHPHLIPASEA1"/>
</dbReference>